<dbReference type="GO" id="GO:0016740">
    <property type="term" value="F:transferase activity"/>
    <property type="evidence" value="ECO:0007669"/>
    <property type="project" value="UniProtKB-KW"/>
</dbReference>
<comment type="pathway">
    <text evidence="2">Glycan biosynthesis; alginate biosynthesis.</text>
</comment>
<dbReference type="EMBL" id="LJOD01000025">
    <property type="protein sequence ID" value="KPE49098.1"/>
    <property type="molecule type" value="Genomic_DNA"/>
</dbReference>
<protein>
    <recommendedName>
        <fullName evidence="7">AlgX/AlgJ SGNH hydrolase-like domain-containing protein</fullName>
    </recommendedName>
</protein>
<keyword evidence="4" id="KW-0732">Signal</keyword>
<evidence type="ECO:0000313" key="8">
    <source>
        <dbReference type="EMBL" id="KPE49098.1"/>
    </source>
</evidence>
<dbReference type="UniPathway" id="UPA00286"/>
<evidence type="ECO:0000256" key="1">
    <source>
        <dbReference type="ARBA" id="ARBA00004418"/>
    </source>
</evidence>
<gene>
    <name evidence="8" type="ORF">AOB46_21905</name>
</gene>
<feature type="domain" description="AlgX/AlgJ SGNH hydrolase-like" evidence="7">
    <location>
        <begin position="191"/>
        <end position="320"/>
    </location>
</feature>
<dbReference type="InterPro" id="IPR031811">
    <property type="entry name" value="ALGX/ALGJ_SGNH-like"/>
</dbReference>
<proteinExistence type="predicted"/>
<reference evidence="8 9" key="1">
    <citation type="journal article" date="2015" name="Genom Data">
        <title>Draft genome sequence of a multidrug-resistant Chryseobacterium indologenes isolate from Malaysia.</title>
        <authorList>
            <person name="Yu C.Y."/>
            <person name="Ang G.Y."/>
            <person name="Cheng H.J."/>
            <person name="Cheong Y.M."/>
            <person name="Yin W.F."/>
            <person name="Chan K.G."/>
        </authorList>
    </citation>
    <scope>NUCLEOTIDE SEQUENCE [LARGE SCALE GENOMIC DNA]</scope>
    <source>
        <strain evidence="8 9">CI_885</strain>
    </source>
</reference>
<evidence type="ECO:0000256" key="2">
    <source>
        <dbReference type="ARBA" id="ARBA00005182"/>
    </source>
</evidence>
<dbReference type="SUPFAM" id="SSF52266">
    <property type="entry name" value="SGNH hydrolase"/>
    <property type="match status" value="1"/>
</dbReference>
<name>A0A0N0ZS71_CHRID</name>
<comment type="caution">
    <text evidence="8">The sequence shown here is derived from an EMBL/GenBank/DDBJ whole genome shotgun (WGS) entry which is preliminary data.</text>
</comment>
<dbReference type="Pfam" id="PF16822">
    <property type="entry name" value="ALGX"/>
    <property type="match status" value="1"/>
</dbReference>
<evidence type="ECO:0000256" key="3">
    <source>
        <dbReference type="ARBA" id="ARBA00022679"/>
    </source>
</evidence>
<dbReference type="Proteomes" id="UP000037953">
    <property type="component" value="Unassembled WGS sequence"/>
</dbReference>
<keyword evidence="6" id="KW-0016">Alginate biosynthesis</keyword>
<keyword evidence="5" id="KW-0574">Periplasm</keyword>
<sequence length="324" mass="37464">MAYIPDLYPNYKENLRAEIPEPPKKYVMLSENPSNKSYKVLTIGDSFSEFGPLGYNNYIAQQLPTLHIDRHISKNPFQTLSELVDDGFFDEYKVEYVVLQSVEREIVDRVSPDALVEKTTFKEIKKELNVKADPESTNKKATGEHNAPTHTFFSNQSLSFLFNATTFLLGKKHIKNVYCFPMISDGLFSNGSDHLLFYDDDYITLTANNNEGNIQYLNHALNLLNDKLSKKNIKLIVLVAPDKYGMYYNYIKDKNDLTKPVFFSLMQKQQKNYIFIESKTKLTEQISNGVKDIYYYDDSHWTPKAGKVIADEILFQIKKSPIRH</sequence>
<dbReference type="PATRIC" id="fig|253.9.peg.2806"/>
<evidence type="ECO:0000259" key="7">
    <source>
        <dbReference type="Pfam" id="PF16822"/>
    </source>
</evidence>
<comment type="subcellular location">
    <subcellularLocation>
        <location evidence="1">Periplasm</location>
    </subcellularLocation>
</comment>
<evidence type="ECO:0000313" key="9">
    <source>
        <dbReference type="Proteomes" id="UP000037953"/>
    </source>
</evidence>
<dbReference type="GO" id="GO:0042121">
    <property type="term" value="P:alginic acid biosynthetic process"/>
    <property type="evidence" value="ECO:0007669"/>
    <property type="project" value="UniProtKB-UniPathway"/>
</dbReference>
<accession>A0A0N0ZS71</accession>
<evidence type="ECO:0000256" key="6">
    <source>
        <dbReference type="ARBA" id="ARBA00022841"/>
    </source>
</evidence>
<evidence type="ECO:0000256" key="5">
    <source>
        <dbReference type="ARBA" id="ARBA00022764"/>
    </source>
</evidence>
<reference evidence="9" key="2">
    <citation type="submission" date="2015-09" db="EMBL/GenBank/DDBJ databases">
        <title>Draft genome sequence of a multidrug-resistant Chryseobacterium indologenes isolate from Malaysia.</title>
        <authorList>
            <person name="Yu C.Y."/>
            <person name="Ang G.Y."/>
            <person name="Chan K.-G."/>
        </authorList>
    </citation>
    <scope>NUCLEOTIDE SEQUENCE [LARGE SCALE GENOMIC DNA]</scope>
    <source>
        <strain evidence="9">CI_885</strain>
    </source>
</reference>
<organism evidence="8 9">
    <name type="scientific">Chryseobacterium indologenes</name>
    <name type="common">Flavobacterium indologenes</name>
    <dbReference type="NCBI Taxonomy" id="253"/>
    <lineage>
        <taxon>Bacteria</taxon>
        <taxon>Pseudomonadati</taxon>
        <taxon>Bacteroidota</taxon>
        <taxon>Flavobacteriia</taxon>
        <taxon>Flavobacteriales</taxon>
        <taxon>Weeksellaceae</taxon>
        <taxon>Chryseobacterium group</taxon>
        <taxon>Chryseobacterium</taxon>
    </lineage>
</organism>
<dbReference type="AlphaFoldDB" id="A0A0N0ZS71"/>
<keyword evidence="3" id="KW-0808">Transferase</keyword>
<evidence type="ECO:0000256" key="4">
    <source>
        <dbReference type="ARBA" id="ARBA00022729"/>
    </source>
</evidence>
<dbReference type="GO" id="GO:0042597">
    <property type="term" value="C:periplasmic space"/>
    <property type="evidence" value="ECO:0007669"/>
    <property type="project" value="UniProtKB-SubCell"/>
</dbReference>